<dbReference type="AlphaFoldDB" id="A0A5C6UYL8"/>
<feature type="compositionally biased region" description="Basic residues" evidence="2">
    <location>
        <begin position="257"/>
        <end position="271"/>
    </location>
</feature>
<evidence type="ECO:0000256" key="1">
    <source>
        <dbReference type="SAM" id="Coils"/>
    </source>
</evidence>
<dbReference type="Gene3D" id="1.10.287.1490">
    <property type="match status" value="1"/>
</dbReference>
<feature type="domain" description="C4-type zinc ribbon" evidence="3">
    <location>
        <begin position="210"/>
        <end position="242"/>
    </location>
</feature>
<dbReference type="PANTHER" id="PTHR39082">
    <property type="entry name" value="PHOSPHOLIPASE C-BETA-2-RELATED"/>
    <property type="match status" value="1"/>
</dbReference>
<evidence type="ECO:0000313" key="5">
    <source>
        <dbReference type="Proteomes" id="UP000321168"/>
    </source>
</evidence>
<name>A0A5C6UYL8_9FLAO</name>
<organism evidence="4 5">
    <name type="scientific">Luteibaculum oceani</name>
    <dbReference type="NCBI Taxonomy" id="1294296"/>
    <lineage>
        <taxon>Bacteria</taxon>
        <taxon>Pseudomonadati</taxon>
        <taxon>Bacteroidota</taxon>
        <taxon>Flavobacteriia</taxon>
        <taxon>Flavobacteriales</taxon>
        <taxon>Luteibaculaceae</taxon>
        <taxon>Luteibaculum</taxon>
    </lineage>
</organism>
<dbReference type="InterPro" id="IPR003743">
    <property type="entry name" value="Zf-RING_7"/>
</dbReference>
<keyword evidence="1" id="KW-0175">Coiled coil</keyword>
<evidence type="ECO:0000256" key="2">
    <source>
        <dbReference type="SAM" id="MobiDB-lite"/>
    </source>
</evidence>
<dbReference type="RefSeq" id="WP_147014809.1">
    <property type="nucleotide sequence ID" value="NZ_VORB01000007.1"/>
</dbReference>
<dbReference type="OrthoDB" id="9795058at2"/>
<proteinExistence type="predicted"/>
<dbReference type="Proteomes" id="UP000321168">
    <property type="component" value="Unassembled WGS sequence"/>
</dbReference>
<dbReference type="Pfam" id="PF02591">
    <property type="entry name" value="Zn_ribbon_9"/>
    <property type="match status" value="1"/>
</dbReference>
<reference evidence="4 5" key="1">
    <citation type="submission" date="2019-08" db="EMBL/GenBank/DDBJ databases">
        <title>Genome of Luteibaculum oceani JCM 18817.</title>
        <authorList>
            <person name="Bowman J.P."/>
        </authorList>
    </citation>
    <scope>NUCLEOTIDE SEQUENCE [LARGE SCALE GENOMIC DNA]</scope>
    <source>
        <strain evidence="4 5">JCM 18817</strain>
    </source>
</reference>
<accession>A0A5C6UYL8</accession>
<dbReference type="EMBL" id="VORB01000007">
    <property type="protein sequence ID" value="TXC78387.1"/>
    <property type="molecule type" value="Genomic_DNA"/>
</dbReference>
<gene>
    <name evidence="4" type="ORF">FRX97_08640</name>
</gene>
<keyword evidence="5" id="KW-1185">Reference proteome</keyword>
<protein>
    <recommendedName>
        <fullName evidence="3">C4-type zinc ribbon domain-containing protein</fullName>
    </recommendedName>
</protein>
<evidence type="ECO:0000259" key="3">
    <source>
        <dbReference type="Pfam" id="PF02591"/>
    </source>
</evidence>
<dbReference type="PANTHER" id="PTHR39082:SF1">
    <property type="entry name" value="SCAVENGER RECEPTOR CLASS A MEMBER 3"/>
    <property type="match status" value="1"/>
</dbReference>
<feature type="coiled-coil region" evidence="1">
    <location>
        <begin position="101"/>
        <end position="170"/>
    </location>
</feature>
<sequence length="271" mass="31382">MAETVAKKENPIEEKLKALYNLQLIDSNIDRINTIRGELPLEVQDLEDELAGLQTRLEKMMNGVHDLEKEISARKIKMSECNELIKKYGEQQQNVRNNREYDSLTKEIEFQTLEIELCEKKIKEHKAEIAAKQELIDSTKEHIKEREGDLEAKKSELDSIVNETRKEEEALLKERKKAASVVDERLLKAYDRIRTNARNGLAVVNVERDACGGCFSKIPPQRQLDIRSHKKVIVCENCGRILIDFKEEEPELEEKPKKRRTTRKKTATASK</sequence>
<feature type="coiled-coil region" evidence="1">
    <location>
        <begin position="43"/>
        <end position="70"/>
    </location>
</feature>
<evidence type="ECO:0000313" key="4">
    <source>
        <dbReference type="EMBL" id="TXC78387.1"/>
    </source>
</evidence>
<feature type="region of interest" description="Disordered" evidence="2">
    <location>
        <begin position="250"/>
        <end position="271"/>
    </location>
</feature>
<dbReference type="InterPro" id="IPR052376">
    <property type="entry name" value="Oxidative_Scav/Glycosyltrans"/>
</dbReference>
<comment type="caution">
    <text evidence="4">The sequence shown here is derived from an EMBL/GenBank/DDBJ whole genome shotgun (WGS) entry which is preliminary data.</text>
</comment>